<dbReference type="RefSeq" id="WP_213257668.1">
    <property type="nucleotide sequence ID" value="NZ_JAGYWA010000003.1"/>
</dbReference>
<dbReference type="InterPro" id="IPR012341">
    <property type="entry name" value="6hp_glycosidase-like_sf"/>
</dbReference>
<comment type="caution">
    <text evidence="2">The sequence shown here is derived from an EMBL/GenBank/DDBJ whole genome shotgun (WGS) entry which is preliminary data.</text>
</comment>
<name>A0ABV9PF86_9FLAO</name>
<keyword evidence="1" id="KW-0732">Signal</keyword>
<evidence type="ECO:0000256" key="1">
    <source>
        <dbReference type="SAM" id="SignalP"/>
    </source>
</evidence>
<dbReference type="SUPFAM" id="SSF48208">
    <property type="entry name" value="Six-hairpin glycosidases"/>
    <property type="match status" value="1"/>
</dbReference>
<feature type="chain" id="PRO_5046752864" description="Alpha-L-rhamnosidase six-hairpin glycosidase domain-containing protein" evidence="1">
    <location>
        <begin position="21"/>
        <end position="482"/>
    </location>
</feature>
<sequence>MIKGFIITIVNCCFFLNAFAQSTTTFKSSDAAIQLAFDRAQRMALSYKGDSNDPVGPWYEAALPARAAFCMRDVSHQSIGAEILGLSKENKNMLSLFAQNISENKDWCSYWEINKFGKPAPEDYRNDKEFWYNLNSNFDVMYACWRLYLWTGDESYINNPEFENFFEKSTTNYIERWSLQADSLLARSEFKNSPVPFNVKDDFHKCRGLASYSEGIPGLIMGVDLVAAIYRGLMTYSAVLKQKGQFEKAQYFEDEAAKYQKQIEQIWWDEKASAYNVIYTSDGKFSKDGGELFLLWFDALKDAGRTKKAIEHIISQKTNVESLSYLPFLLYKYGFEDKAYEYILHLTDPATKRREYPEVSYGVIEGIVHGYMGIQADATKKTITTLFRGKKEGISEVDNLAVLNTVLFVKHNNQTTTTTTTTLHNKGKNAIQWRAMFPGNYNSIVVNGKKITANHIKEDNGNAYTFVEVPVNAGQKIDAVCQ</sequence>
<evidence type="ECO:0008006" key="4">
    <source>
        <dbReference type="Google" id="ProtNLM"/>
    </source>
</evidence>
<feature type="signal peptide" evidence="1">
    <location>
        <begin position="1"/>
        <end position="20"/>
    </location>
</feature>
<gene>
    <name evidence="2" type="ORF">ACFO5S_07265</name>
</gene>
<proteinExistence type="predicted"/>
<protein>
    <recommendedName>
        <fullName evidence="4">Alpha-L-rhamnosidase six-hairpin glycosidase domain-containing protein</fullName>
    </recommendedName>
</protein>
<dbReference type="Gene3D" id="1.50.10.10">
    <property type="match status" value="1"/>
</dbReference>
<accession>A0ABV9PF86</accession>
<keyword evidence="3" id="KW-1185">Reference proteome</keyword>
<evidence type="ECO:0000313" key="2">
    <source>
        <dbReference type="EMBL" id="MFC4747238.1"/>
    </source>
</evidence>
<dbReference type="Proteomes" id="UP001595935">
    <property type="component" value="Unassembled WGS sequence"/>
</dbReference>
<dbReference type="InterPro" id="IPR008928">
    <property type="entry name" value="6-hairpin_glycosidase_sf"/>
</dbReference>
<evidence type="ECO:0000313" key="3">
    <source>
        <dbReference type="Proteomes" id="UP001595935"/>
    </source>
</evidence>
<dbReference type="EMBL" id="JBHSGV010000003">
    <property type="protein sequence ID" value="MFC4747238.1"/>
    <property type="molecule type" value="Genomic_DNA"/>
</dbReference>
<reference evidence="3" key="1">
    <citation type="journal article" date="2019" name="Int. J. Syst. Evol. Microbiol.">
        <title>The Global Catalogue of Microorganisms (GCM) 10K type strain sequencing project: providing services to taxonomists for standard genome sequencing and annotation.</title>
        <authorList>
            <consortium name="The Broad Institute Genomics Platform"/>
            <consortium name="The Broad Institute Genome Sequencing Center for Infectious Disease"/>
            <person name="Wu L."/>
            <person name="Ma J."/>
        </authorList>
    </citation>
    <scope>NUCLEOTIDE SEQUENCE [LARGE SCALE GENOMIC DNA]</scope>
    <source>
        <strain evidence="3">WYCCWR 13023</strain>
    </source>
</reference>
<organism evidence="2 3">
    <name type="scientific">Flavobacterium branchiicola</name>
    <dbReference type="NCBI Taxonomy" id="1114875"/>
    <lineage>
        <taxon>Bacteria</taxon>
        <taxon>Pseudomonadati</taxon>
        <taxon>Bacteroidota</taxon>
        <taxon>Flavobacteriia</taxon>
        <taxon>Flavobacteriales</taxon>
        <taxon>Flavobacteriaceae</taxon>
        <taxon>Flavobacterium</taxon>
    </lineage>
</organism>